<dbReference type="GO" id="GO:0008745">
    <property type="term" value="F:N-acetylmuramoyl-L-alanine amidase activity"/>
    <property type="evidence" value="ECO:0007669"/>
    <property type="project" value="InterPro"/>
</dbReference>
<dbReference type="InterPro" id="IPR006619">
    <property type="entry name" value="PGRP_domain_met/bac"/>
</dbReference>
<dbReference type="GO" id="GO:0009253">
    <property type="term" value="P:peptidoglycan catabolic process"/>
    <property type="evidence" value="ECO:0007669"/>
    <property type="project" value="InterPro"/>
</dbReference>
<dbReference type="InterPro" id="IPR015510">
    <property type="entry name" value="PGRP"/>
</dbReference>
<feature type="domain" description="Peptidoglycan recognition protein family" evidence="5">
    <location>
        <begin position="10"/>
        <end position="134"/>
    </location>
</feature>
<sequence length="157" mass="17996">MRRVKMNVKKTRLTFRDELQSLKNVNSLIIHHTAEDGWDIYKTHEFHQKERGWSGIGYNYFIEEDGTVLEGRGLHVGAHAKGHNSETIGICMSGNFDKYDPTPAQIQSLYALCRTFMKQFALSEKHILGHRELEGVTKSCPGTRFSMVQLRKGLSQK</sequence>
<dbReference type="STRING" id="315749.Bcer98_2303"/>
<dbReference type="PANTHER" id="PTHR11022:SF41">
    <property type="entry name" value="PEPTIDOGLYCAN-RECOGNITION PROTEIN LC-RELATED"/>
    <property type="match status" value="1"/>
</dbReference>
<accession>A7GQZ1</accession>
<gene>
    <name evidence="6" type="ordered locus">Bcer98_2303</name>
</gene>
<dbReference type="eggNOG" id="COG3023">
    <property type="taxonomic scope" value="Bacteria"/>
</dbReference>
<dbReference type="HOGENOM" id="CLU_079366_2_2_9"/>
<proteinExistence type="inferred from homology"/>
<dbReference type="KEGG" id="bcy:Bcer98_2303"/>
<dbReference type="GO" id="GO:0008270">
    <property type="term" value="F:zinc ion binding"/>
    <property type="evidence" value="ECO:0007669"/>
    <property type="project" value="InterPro"/>
</dbReference>
<dbReference type="SUPFAM" id="SSF55846">
    <property type="entry name" value="N-acetylmuramoyl-L-alanine amidase-like"/>
    <property type="match status" value="1"/>
</dbReference>
<evidence type="ECO:0000313" key="7">
    <source>
        <dbReference type="Proteomes" id="UP000002300"/>
    </source>
</evidence>
<organism evidence="6 7">
    <name type="scientific">Bacillus cytotoxicus (strain DSM 22905 / CIP 110041 / 391-98 / NVH 391-98)</name>
    <dbReference type="NCBI Taxonomy" id="315749"/>
    <lineage>
        <taxon>Bacteria</taxon>
        <taxon>Bacillati</taxon>
        <taxon>Bacillota</taxon>
        <taxon>Bacilli</taxon>
        <taxon>Bacillales</taxon>
        <taxon>Bacillaceae</taxon>
        <taxon>Bacillus</taxon>
        <taxon>Bacillus cereus group</taxon>
    </lineage>
</organism>
<dbReference type="SMART" id="SM00644">
    <property type="entry name" value="Ami_2"/>
    <property type="match status" value="1"/>
</dbReference>
<reference evidence="6 7" key="1">
    <citation type="journal article" date="2008" name="Chem. Biol. Interact.">
        <title>Extending the Bacillus cereus group genomics to putative food-borne pathogens of different toxicity.</title>
        <authorList>
            <person name="Lapidus A."/>
            <person name="Goltsman E."/>
            <person name="Auger S."/>
            <person name="Galleron N."/>
            <person name="Segurens B."/>
            <person name="Dossat C."/>
            <person name="Land M.L."/>
            <person name="Broussolle V."/>
            <person name="Brillard J."/>
            <person name="Guinebretiere M.H."/>
            <person name="Sanchis V."/>
            <person name="Nguen-The C."/>
            <person name="Lereclus D."/>
            <person name="Richardson P."/>
            <person name="Wincker P."/>
            <person name="Weissenbach J."/>
            <person name="Ehrlich S.D."/>
            <person name="Sorokin A."/>
        </authorList>
    </citation>
    <scope>NUCLEOTIDE SEQUENCE [LARGE SCALE GENOMIC DNA]</scope>
    <source>
        <strain evidence="7">DSM 22905 / CIP 110041 / 391-98 / NVH 391-98</strain>
    </source>
</reference>
<dbReference type="InterPro" id="IPR002502">
    <property type="entry name" value="Amidase_domain"/>
</dbReference>
<dbReference type="AlphaFoldDB" id="A7GQZ1"/>
<dbReference type="Gene3D" id="3.40.80.10">
    <property type="entry name" value="Peptidoglycan recognition protein-like"/>
    <property type="match status" value="1"/>
</dbReference>
<dbReference type="EMBL" id="CP000764">
    <property type="protein sequence ID" value="ABS22549.1"/>
    <property type="molecule type" value="Genomic_DNA"/>
</dbReference>
<dbReference type="Pfam" id="PF01510">
    <property type="entry name" value="Amidase_2"/>
    <property type="match status" value="1"/>
</dbReference>
<evidence type="ECO:0000256" key="1">
    <source>
        <dbReference type="ARBA" id="ARBA00007553"/>
    </source>
</evidence>
<feature type="domain" description="N-acetylmuramoyl-L-alanine amidase" evidence="4">
    <location>
        <begin position="14"/>
        <end position="142"/>
    </location>
</feature>
<keyword evidence="7" id="KW-1185">Reference proteome</keyword>
<evidence type="ECO:0000313" key="6">
    <source>
        <dbReference type="EMBL" id="ABS22549.1"/>
    </source>
</evidence>
<dbReference type="Proteomes" id="UP000002300">
    <property type="component" value="Chromosome"/>
</dbReference>
<dbReference type="SMART" id="SM00701">
    <property type="entry name" value="PGRP"/>
    <property type="match status" value="1"/>
</dbReference>
<evidence type="ECO:0000259" key="5">
    <source>
        <dbReference type="SMART" id="SM00701"/>
    </source>
</evidence>
<name>A7GQZ1_BACCN</name>
<comment type="similarity">
    <text evidence="1">Belongs to the N-acetylmuramoyl-L-alanine amidase 2 family.</text>
</comment>
<evidence type="ECO:0000259" key="4">
    <source>
        <dbReference type="SMART" id="SM00644"/>
    </source>
</evidence>
<evidence type="ECO:0000256" key="3">
    <source>
        <dbReference type="ARBA" id="ARBA00032390"/>
    </source>
</evidence>
<evidence type="ECO:0000256" key="2">
    <source>
        <dbReference type="ARBA" id="ARBA00030881"/>
    </source>
</evidence>
<dbReference type="CDD" id="cd06583">
    <property type="entry name" value="PGRP"/>
    <property type="match status" value="1"/>
</dbReference>
<dbReference type="PANTHER" id="PTHR11022">
    <property type="entry name" value="PEPTIDOGLYCAN RECOGNITION PROTEIN"/>
    <property type="match status" value="1"/>
</dbReference>
<dbReference type="InterPro" id="IPR036505">
    <property type="entry name" value="Amidase/PGRP_sf"/>
</dbReference>
<protein>
    <recommendedName>
        <fullName evidence="3">Autolysin</fullName>
    </recommendedName>
    <alternativeName>
        <fullName evidence="2">Cell wall hydrolase</fullName>
    </alternativeName>
</protein>